<comment type="caution">
    <text evidence="5">The sequence shown here is derived from an EMBL/GenBank/DDBJ whole genome shotgun (WGS) entry which is preliminary data.</text>
</comment>
<dbReference type="InterPro" id="IPR027417">
    <property type="entry name" value="P-loop_NTPase"/>
</dbReference>
<dbReference type="PROSITE" id="PS50893">
    <property type="entry name" value="ABC_TRANSPORTER_2"/>
    <property type="match status" value="1"/>
</dbReference>
<keyword evidence="6" id="KW-1185">Reference proteome</keyword>
<dbReference type="PANTHER" id="PTHR42711">
    <property type="entry name" value="ABC TRANSPORTER ATP-BINDING PROTEIN"/>
    <property type="match status" value="1"/>
</dbReference>
<evidence type="ECO:0000313" key="5">
    <source>
        <dbReference type="EMBL" id="RPJ66430.1"/>
    </source>
</evidence>
<sequence length="298" mass="32566">MSEIISVVGVSKKFDKVAVLKNISFQLRKGELLALLGENGAGKTTLISMILGLLKPDQGSITILEHRPGSFQAKHRIGVMLQSASLPDKLTVIEQLRLFSAYYTHPLELEEVIASAKIGTFLEQPIGVLSGGQKQRLLFALALLGNPDALILDEPTVGLDAESRRVFWQCINDLKSQGKSIILTTHYLDEAEALADQVVLLHRGSVVLNDTTSSIKAQIKYREVQFVSEHTLDALITAIGEQSIQQQGKTFSVQTLVPETLITNLVKHKVPFNDLVVKPISLEDAVDRVSKLTLGVAV</sequence>
<dbReference type="InterPro" id="IPR017871">
    <property type="entry name" value="ABC_transporter-like_CS"/>
</dbReference>
<evidence type="ECO:0000256" key="1">
    <source>
        <dbReference type="ARBA" id="ARBA00022448"/>
    </source>
</evidence>
<dbReference type="EMBL" id="RPOK01000003">
    <property type="protein sequence ID" value="RPJ66430.1"/>
    <property type="molecule type" value="Genomic_DNA"/>
</dbReference>
<gene>
    <name evidence="5" type="ORF">DRW07_10060</name>
</gene>
<feature type="domain" description="ABC transporter" evidence="4">
    <location>
        <begin position="5"/>
        <end position="228"/>
    </location>
</feature>
<reference evidence="5 6" key="1">
    <citation type="submission" date="2018-11" db="EMBL/GenBank/DDBJ databases">
        <authorList>
            <person name="Ye M.-Q."/>
            <person name="Du Z.-J."/>
        </authorList>
    </citation>
    <scope>NUCLEOTIDE SEQUENCE [LARGE SCALE GENOMIC DNA]</scope>
    <source>
        <strain evidence="5 6">U0105</strain>
    </source>
</reference>
<dbReference type="PANTHER" id="PTHR42711:SF17">
    <property type="entry name" value="ABC TRANSPORTER ATP-BINDING PROTEIN"/>
    <property type="match status" value="1"/>
</dbReference>
<dbReference type="Proteomes" id="UP000275281">
    <property type="component" value="Unassembled WGS sequence"/>
</dbReference>
<keyword evidence="2" id="KW-0547">Nucleotide-binding</keyword>
<dbReference type="GO" id="GO:0016887">
    <property type="term" value="F:ATP hydrolysis activity"/>
    <property type="evidence" value="ECO:0007669"/>
    <property type="project" value="InterPro"/>
</dbReference>
<dbReference type="InterPro" id="IPR003593">
    <property type="entry name" value="AAA+_ATPase"/>
</dbReference>
<evidence type="ECO:0000259" key="4">
    <source>
        <dbReference type="PROSITE" id="PS50893"/>
    </source>
</evidence>
<evidence type="ECO:0000313" key="6">
    <source>
        <dbReference type="Proteomes" id="UP000275281"/>
    </source>
</evidence>
<accession>A0A3N5Y073</accession>
<dbReference type="GO" id="GO:0005524">
    <property type="term" value="F:ATP binding"/>
    <property type="evidence" value="ECO:0007669"/>
    <property type="project" value="UniProtKB-KW"/>
</dbReference>
<name>A0A3N5Y073_9ALTE</name>
<dbReference type="SUPFAM" id="SSF52540">
    <property type="entry name" value="P-loop containing nucleoside triphosphate hydrolases"/>
    <property type="match status" value="1"/>
</dbReference>
<dbReference type="Gene3D" id="3.40.50.300">
    <property type="entry name" value="P-loop containing nucleotide triphosphate hydrolases"/>
    <property type="match status" value="1"/>
</dbReference>
<evidence type="ECO:0000256" key="3">
    <source>
        <dbReference type="ARBA" id="ARBA00022840"/>
    </source>
</evidence>
<proteinExistence type="predicted"/>
<organism evidence="5 6">
    <name type="scientific">Alteromonas sediminis</name>
    <dbReference type="NCBI Taxonomy" id="2259342"/>
    <lineage>
        <taxon>Bacteria</taxon>
        <taxon>Pseudomonadati</taxon>
        <taxon>Pseudomonadota</taxon>
        <taxon>Gammaproteobacteria</taxon>
        <taxon>Alteromonadales</taxon>
        <taxon>Alteromonadaceae</taxon>
        <taxon>Alteromonas/Salinimonas group</taxon>
        <taxon>Alteromonas</taxon>
    </lineage>
</organism>
<dbReference type="PROSITE" id="PS00211">
    <property type="entry name" value="ABC_TRANSPORTER_1"/>
    <property type="match status" value="1"/>
</dbReference>
<dbReference type="RefSeq" id="WP_124027788.1">
    <property type="nucleotide sequence ID" value="NZ_JBHRSN010000006.1"/>
</dbReference>
<dbReference type="SMART" id="SM00382">
    <property type="entry name" value="AAA"/>
    <property type="match status" value="1"/>
</dbReference>
<keyword evidence="1" id="KW-0813">Transport</keyword>
<dbReference type="AlphaFoldDB" id="A0A3N5Y073"/>
<evidence type="ECO:0000256" key="2">
    <source>
        <dbReference type="ARBA" id="ARBA00022741"/>
    </source>
</evidence>
<dbReference type="CDD" id="cd03230">
    <property type="entry name" value="ABC_DR_subfamily_A"/>
    <property type="match status" value="1"/>
</dbReference>
<dbReference type="InterPro" id="IPR003439">
    <property type="entry name" value="ABC_transporter-like_ATP-bd"/>
</dbReference>
<dbReference type="OrthoDB" id="9775490at2"/>
<dbReference type="Pfam" id="PF00005">
    <property type="entry name" value="ABC_tran"/>
    <property type="match status" value="1"/>
</dbReference>
<protein>
    <submittedName>
        <fullName evidence="5">ABC transporter ATP-binding protein</fullName>
    </submittedName>
</protein>
<dbReference type="InterPro" id="IPR050763">
    <property type="entry name" value="ABC_transporter_ATP-binding"/>
</dbReference>
<keyword evidence="3 5" id="KW-0067">ATP-binding</keyword>